<reference evidence="1" key="1">
    <citation type="submission" date="2018-06" db="EMBL/GenBank/DDBJ databases">
        <authorList>
            <person name="Zhirakovskaya E."/>
        </authorList>
    </citation>
    <scope>NUCLEOTIDE SEQUENCE</scope>
</reference>
<dbReference type="PANTHER" id="PTHR48098">
    <property type="entry name" value="ENTEROCHELIN ESTERASE-RELATED"/>
    <property type="match status" value="1"/>
</dbReference>
<dbReference type="SUPFAM" id="SSF53474">
    <property type="entry name" value="alpha/beta-Hydrolases"/>
    <property type="match status" value="1"/>
</dbReference>
<dbReference type="PANTHER" id="PTHR48098:SF6">
    <property type="entry name" value="FERRI-BACILLIBACTIN ESTERASE BESA"/>
    <property type="match status" value="1"/>
</dbReference>
<dbReference type="Pfam" id="PF00756">
    <property type="entry name" value="Esterase"/>
    <property type="match status" value="1"/>
</dbReference>
<dbReference type="EMBL" id="UOEU01000975">
    <property type="protein sequence ID" value="VAW42865.1"/>
    <property type="molecule type" value="Genomic_DNA"/>
</dbReference>
<dbReference type="Gene3D" id="3.40.50.1820">
    <property type="entry name" value="alpha/beta hydrolase"/>
    <property type="match status" value="1"/>
</dbReference>
<sequence>MQQTTQLQKVEWQPYHDIYYERQRHTTIGNIKIAQNVYSPQLNNKRDILVYLPPSYISGQSHYPVLYMHDGYNLFDEATSYIGEWHVDETMEQLAATENLEAIIVGIPSMGKDRLAEYSPFIDKTYGGGKGESYLSFLVDTLKPLIDHSFRTLPNKQHTGIFGSSMGGLITLYSFFQFPAVFGFAGIMSPSLWFANQAIFEYVEKAPFQQGKIYLDAGTREMGGHWPDQTILRGRSRRYYGRVRHMKRLLVKKGYRPTRDLLHIEDEGGEHNEAAWATRLPNAIRFFLGANLKKTTNKYHCG</sequence>
<dbReference type="InterPro" id="IPR000801">
    <property type="entry name" value="Esterase-like"/>
</dbReference>
<dbReference type="AlphaFoldDB" id="A0A3B0VH50"/>
<proteinExistence type="predicted"/>
<evidence type="ECO:0000313" key="1">
    <source>
        <dbReference type="EMBL" id="VAW42865.1"/>
    </source>
</evidence>
<accession>A0A3B0VH50</accession>
<organism evidence="1">
    <name type="scientific">hydrothermal vent metagenome</name>
    <dbReference type="NCBI Taxonomy" id="652676"/>
    <lineage>
        <taxon>unclassified sequences</taxon>
        <taxon>metagenomes</taxon>
        <taxon>ecological metagenomes</taxon>
    </lineage>
</organism>
<dbReference type="InterPro" id="IPR050583">
    <property type="entry name" value="Mycobacterial_A85_antigen"/>
</dbReference>
<name>A0A3B0VH50_9ZZZZ</name>
<protein>
    <submittedName>
        <fullName evidence="1">Carbohydrate esterase, family 1</fullName>
    </submittedName>
</protein>
<gene>
    <name evidence="1" type="ORF">MNBD_CHLOROFLEXI01-4963</name>
</gene>
<dbReference type="InterPro" id="IPR029058">
    <property type="entry name" value="AB_hydrolase_fold"/>
</dbReference>